<proteinExistence type="predicted"/>
<dbReference type="InterPro" id="IPR006566">
    <property type="entry name" value="FBD"/>
</dbReference>
<evidence type="ECO:0000313" key="3">
    <source>
        <dbReference type="Proteomes" id="UP000316621"/>
    </source>
</evidence>
<dbReference type="Pfam" id="PF08387">
    <property type="entry name" value="FBD"/>
    <property type="match status" value="1"/>
</dbReference>
<gene>
    <name evidence="2" type="ORF">C5167_012108</name>
</gene>
<dbReference type="EMBL" id="CM010717">
    <property type="protein sequence ID" value="RZC53254.1"/>
    <property type="molecule type" value="Genomic_DNA"/>
</dbReference>
<keyword evidence="3" id="KW-1185">Reference proteome</keyword>
<dbReference type="PANTHER" id="PTHR31900:SF30">
    <property type="entry name" value="SUPERFAMILY PROTEIN, PUTATIVE-RELATED"/>
    <property type="match status" value="1"/>
</dbReference>
<name>A0A4Y7IWJ3_PAPSO</name>
<dbReference type="Gramene" id="RZC53254">
    <property type="protein sequence ID" value="RZC53254"/>
    <property type="gene ID" value="C5167_012108"/>
</dbReference>
<dbReference type="PANTHER" id="PTHR31900">
    <property type="entry name" value="F-BOX/RNI SUPERFAMILY PROTEIN-RELATED"/>
    <property type="match status" value="1"/>
</dbReference>
<accession>A0A4Y7IWJ3</accession>
<feature type="domain" description="FBD" evidence="1">
    <location>
        <begin position="265"/>
        <end position="341"/>
    </location>
</feature>
<evidence type="ECO:0000313" key="2">
    <source>
        <dbReference type="EMBL" id="RZC53254.1"/>
    </source>
</evidence>
<dbReference type="InterPro" id="IPR050232">
    <property type="entry name" value="FBL13/AtMIF1-like"/>
</dbReference>
<dbReference type="Proteomes" id="UP000316621">
    <property type="component" value="Chromosome 3"/>
</dbReference>
<evidence type="ECO:0000259" key="1">
    <source>
        <dbReference type="SMART" id="SM00579"/>
    </source>
</evidence>
<dbReference type="OMA" id="ENWKLHD"/>
<dbReference type="SUPFAM" id="SSF52047">
    <property type="entry name" value="RNI-like"/>
    <property type="match status" value="1"/>
</dbReference>
<sequence length="343" mass="39364">MFDSWFVCTDDVNLVDKILSSCPLLESLVLRDIRIEASDHPVPVNIESDKLKHLEIVNNYTVICPSHIMAKIIKLNAPNLTSLVCKDLMLQEYSVENLSSLVGADIEMVTEDETNVVEEELEKYLIFKEGRKELYPNRMLKILEGLHNVKELTLSHGCLQVLSAAPNLLERQFPVFSNLRWLKLETTCSLSTVGYLLKISPILESLVPTSMERSLLNEEDDWRASLPFPKKLFSDKLEFEPVAVRDNEFSSADDEDDWEAKLPLPHMLSQLKFVEIKDVQGCDNELKFLEFLFRNAMVLEELILFLCPSNNSSRKYDRIANFSEKVKRLPRASPSVTMIFIYS</sequence>
<protein>
    <recommendedName>
        <fullName evidence="1">FBD domain-containing protein</fullName>
    </recommendedName>
</protein>
<reference evidence="2 3" key="1">
    <citation type="journal article" date="2018" name="Science">
        <title>The opium poppy genome and morphinan production.</title>
        <authorList>
            <person name="Guo L."/>
            <person name="Winzer T."/>
            <person name="Yang X."/>
            <person name="Li Y."/>
            <person name="Ning Z."/>
            <person name="He Z."/>
            <person name="Teodor R."/>
            <person name="Lu Y."/>
            <person name="Bowser T.A."/>
            <person name="Graham I.A."/>
            <person name="Ye K."/>
        </authorList>
    </citation>
    <scope>NUCLEOTIDE SEQUENCE [LARGE SCALE GENOMIC DNA]</scope>
    <source>
        <strain evidence="3">cv. HN1</strain>
        <tissue evidence="2">Leaves</tissue>
    </source>
</reference>
<organism evidence="2 3">
    <name type="scientific">Papaver somniferum</name>
    <name type="common">Opium poppy</name>
    <dbReference type="NCBI Taxonomy" id="3469"/>
    <lineage>
        <taxon>Eukaryota</taxon>
        <taxon>Viridiplantae</taxon>
        <taxon>Streptophyta</taxon>
        <taxon>Embryophyta</taxon>
        <taxon>Tracheophyta</taxon>
        <taxon>Spermatophyta</taxon>
        <taxon>Magnoliopsida</taxon>
        <taxon>Ranunculales</taxon>
        <taxon>Papaveraceae</taxon>
        <taxon>Papaveroideae</taxon>
        <taxon>Papaver</taxon>
    </lineage>
</organism>
<dbReference type="SMART" id="SM00579">
    <property type="entry name" value="FBD"/>
    <property type="match status" value="1"/>
</dbReference>
<dbReference type="AlphaFoldDB" id="A0A4Y7IWJ3"/>